<organism evidence="4 5">
    <name type="scientific">Agrobacterium arsenijevicii</name>
    <dbReference type="NCBI Taxonomy" id="1585697"/>
    <lineage>
        <taxon>Bacteria</taxon>
        <taxon>Pseudomonadati</taxon>
        <taxon>Pseudomonadota</taxon>
        <taxon>Alphaproteobacteria</taxon>
        <taxon>Hyphomicrobiales</taxon>
        <taxon>Rhizobiaceae</taxon>
        <taxon>Rhizobium/Agrobacterium group</taxon>
        <taxon>Agrobacterium</taxon>
    </lineage>
</organism>
<dbReference type="Gene3D" id="3.40.50.1100">
    <property type="match status" value="2"/>
</dbReference>
<dbReference type="EMBL" id="JWIT01000001">
    <property type="protein sequence ID" value="KJF75425.1"/>
    <property type="molecule type" value="Genomic_DNA"/>
</dbReference>
<feature type="domain" description="Tryptophan synthase beta chain-like PALP" evidence="3">
    <location>
        <begin position="8"/>
        <end position="296"/>
    </location>
</feature>
<gene>
    <name evidence="4" type="ORF">RP75_01880</name>
</gene>
<dbReference type="InterPro" id="IPR001926">
    <property type="entry name" value="TrpB-like_PALP"/>
</dbReference>
<proteinExistence type="predicted"/>
<evidence type="ECO:0000313" key="5">
    <source>
        <dbReference type="Proteomes" id="UP000032564"/>
    </source>
</evidence>
<dbReference type="RefSeq" id="WP_350297301.1">
    <property type="nucleotide sequence ID" value="NZ_CP166104.1"/>
</dbReference>
<sequence length="316" mass="33629">MPGHLSILESVGDTPLVELRKVVPPGSARVLVKLEGANPTGNMKDRMAKAAIEAAEADGRLKTGGTVVEYTGGSTGASLAFVCATKGYHIKIVTSDAFSEEKTLTTQAFGAEIISIKSENRKINSTLIRSMIDTARQLSQRAGHWWFDQLNNPDAAAGYHPMAEEIWMQSGGKVDAFVQAVGSAHSLNGVSEVLRRYNPDLHVVAAEPAESAVLSGGAMGSHQIEGIGIGFVPPQWRPDEVNEILSATTAEAAQMCRRLAREEGIFAGTSSGLNVIAALRIAQRLGPDATVVTIIIDSGLRYLSTDLYREAPPHSI</sequence>
<comment type="cofactor">
    <cofactor evidence="1">
        <name>pyridoxal 5'-phosphate</name>
        <dbReference type="ChEBI" id="CHEBI:597326"/>
    </cofactor>
</comment>
<evidence type="ECO:0000256" key="2">
    <source>
        <dbReference type="ARBA" id="ARBA00022898"/>
    </source>
</evidence>
<dbReference type="Proteomes" id="UP000032564">
    <property type="component" value="Unassembled WGS sequence"/>
</dbReference>
<name>A0ABR5DED6_9HYPH</name>
<dbReference type="CDD" id="cd01561">
    <property type="entry name" value="CBS_like"/>
    <property type="match status" value="1"/>
</dbReference>
<dbReference type="SUPFAM" id="SSF53686">
    <property type="entry name" value="Tryptophan synthase beta subunit-like PLP-dependent enzymes"/>
    <property type="match status" value="1"/>
</dbReference>
<keyword evidence="2" id="KW-0663">Pyridoxal phosphate</keyword>
<evidence type="ECO:0000256" key="1">
    <source>
        <dbReference type="ARBA" id="ARBA00001933"/>
    </source>
</evidence>
<dbReference type="PANTHER" id="PTHR10314">
    <property type="entry name" value="CYSTATHIONINE BETA-SYNTHASE"/>
    <property type="match status" value="1"/>
</dbReference>
<keyword evidence="5" id="KW-1185">Reference proteome</keyword>
<dbReference type="Pfam" id="PF00291">
    <property type="entry name" value="PALP"/>
    <property type="match status" value="1"/>
</dbReference>
<dbReference type="InterPro" id="IPR050214">
    <property type="entry name" value="Cys_Synth/Cystath_Beta-Synth"/>
</dbReference>
<comment type="caution">
    <text evidence="4">The sequence shown here is derived from an EMBL/GenBank/DDBJ whole genome shotgun (WGS) entry which is preliminary data.</text>
</comment>
<protein>
    <submittedName>
        <fullName evidence="4">Cysteine synthase</fullName>
    </submittedName>
</protein>
<dbReference type="InterPro" id="IPR036052">
    <property type="entry name" value="TrpB-like_PALP_sf"/>
</dbReference>
<reference evidence="4 5" key="1">
    <citation type="submission" date="2014-12" db="EMBL/GenBank/DDBJ databases">
        <authorList>
            <person name="Kuzmanovic N."/>
            <person name="Pulawska J."/>
            <person name="Obradovic A."/>
        </authorList>
    </citation>
    <scope>NUCLEOTIDE SEQUENCE [LARGE SCALE GENOMIC DNA]</scope>
    <source>
        <strain evidence="4 5">KFB 330</strain>
    </source>
</reference>
<accession>A0ABR5DED6</accession>
<evidence type="ECO:0000313" key="4">
    <source>
        <dbReference type="EMBL" id="KJF75425.1"/>
    </source>
</evidence>
<evidence type="ECO:0000259" key="3">
    <source>
        <dbReference type="Pfam" id="PF00291"/>
    </source>
</evidence>